<dbReference type="GO" id="GO:0005789">
    <property type="term" value="C:endoplasmic reticulum membrane"/>
    <property type="evidence" value="ECO:0007669"/>
    <property type="project" value="UniProtKB-SubCell"/>
</dbReference>
<evidence type="ECO:0000313" key="17">
    <source>
        <dbReference type="EMBL" id="TPX61461.1"/>
    </source>
</evidence>
<keyword evidence="10 16" id="KW-0256">Endoplasmic reticulum</keyword>
<gene>
    <name evidence="17" type="ORF">PhCBS80983_g01044</name>
</gene>
<dbReference type="GO" id="GO:0006071">
    <property type="term" value="P:glycerol metabolic process"/>
    <property type="evidence" value="ECO:0007669"/>
    <property type="project" value="UniProtKB-UniRule"/>
</dbReference>
<dbReference type="UniPathway" id="UPA00282"/>
<comment type="function">
    <text evidence="16">Catalyzes the terminal and only committed step in triacylglycerol synthesis by using diacylglycerol and fatty acyl CoA as substrates.</text>
</comment>
<keyword evidence="7" id="KW-0808">Transferase</keyword>
<dbReference type="GO" id="GO:0004144">
    <property type="term" value="F:diacylglycerol O-acyltransferase activity"/>
    <property type="evidence" value="ECO:0007669"/>
    <property type="project" value="UniProtKB-UniRule"/>
</dbReference>
<keyword evidence="18" id="KW-1185">Reference proteome</keyword>
<evidence type="ECO:0000313" key="18">
    <source>
        <dbReference type="Proteomes" id="UP000318582"/>
    </source>
</evidence>
<dbReference type="OrthoDB" id="264532at2759"/>
<dbReference type="EC" id="2.3.1.20" evidence="5 16"/>
<dbReference type="Pfam" id="PF03982">
    <property type="entry name" value="DAGAT"/>
    <property type="match status" value="1"/>
</dbReference>
<feature type="transmembrane region" description="Helical" evidence="16">
    <location>
        <begin position="21"/>
        <end position="40"/>
    </location>
</feature>
<keyword evidence="8 16" id="KW-0812">Transmembrane</keyword>
<evidence type="ECO:0000256" key="10">
    <source>
        <dbReference type="ARBA" id="ARBA00022824"/>
    </source>
</evidence>
<sequence>MVVQWAPLSLPMPRRRQTASITFWVVCIPILLTIFLYALITPQYTPWVLAYIVFMALDPSSETGGRRIMLFRKFPMWRWMKDYFPMALVKTAELDPSKNYLFGYHPHGIIALGSWLNFATEASDFAGKFPGINVRLMTLQTNFNLPLWREVLLSLGICSVSRRSCDNILNKGPGHSCMIVVGGATESLHAFPGTADLTVRKRLGFIKVALRNGSNLVPVFSFGENDIWDQVNNPPGSLIRTVQTLFQKYLTFAPPLFFGRGIFNYNVGILPYRRPVVSVVGVPIECPKTENPSQELLIEYQNKYLDALQAIWDDHKDKYAPNRKREMRFIE</sequence>
<keyword evidence="12 16" id="KW-0443">Lipid metabolism</keyword>
<dbReference type="EMBL" id="QEAQ01000007">
    <property type="protein sequence ID" value="TPX61461.1"/>
    <property type="molecule type" value="Genomic_DNA"/>
</dbReference>
<evidence type="ECO:0000256" key="3">
    <source>
        <dbReference type="ARBA" id="ARBA00005189"/>
    </source>
</evidence>
<dbReference type="InterPro" id="IPR007130">
    <property type="entry name" value="DAGAT"/>
</dbReference>
<evidence type="ECO:0000256" key="4">
    <source>
        <dbReference type="ARBA" id="ARBA00005420"/>
    </source>
</evidence>
<keyword evidence="9" id="KW-0319">Glycerol metabolism</keyword>
<comment type="pathway">
    <text evidence="2 16">Glycerolipid metabolism; triacylglycerol biosynthesis.</text>
</comment>
<evidence type="ECO:0000256" key="13">
    <source>
        <dbReference type="ARBA" id="ARBA00023136"/>
    </source>
</evidence>
<evidence type="ECO:0000256" key="11">
    <source>
        <dbReference type="ARBA" id="ARBA00022989"/>
    </source>
</evidence>
<evidence type="ECO:0000256" key="14">
    <source>
        <dbReference type="ARBA" id="ARBA00023315"/>
    </source>
</evidence>
<dbReference type="PANTHER" id="PTHR12317:SF0">
    <property type="entry name" value="ACYLTRANSFERASE"/>
    <property type="match status" value="1"/>
</dbReference>
<comment type="subcellular location">
    <subcellularLocation>
        <location evidence="1 16">Endoplasmic reticulum membrane</location>
        <topology evidence="1 16">Multi-pass membrane protein</topology>
    </subcellularLocation>
</comment>
<dbReference type="PANTHER" id="PTHR12317">
    <property type="entry name" value="DIACYLGLYCEROL O-ACYLTRANSFERASE"/>
    <property type="match status" value="1"/>
</dbReference>
<reference evidence="17 18" key="1">
    <citation type="journal article" date="2019" name="Sci. Rep.">
        <title>Comparative genomics of chytrid fungi reveal insights into the obligate biotrophic and pathogenic lifestyle of Synchytrium endobioticum.</title>
        <authorList>
            <person name="van de Vossenberg B.T.L.H."/>
            <person name="Warris S."/>
            <person name="Nguyen H.D.T."/>
            <person name="van Gent-Pelzer M.P.E."/>
            <person name="Joly D.L."/>
            <person name="van de Geest H.C."/>
            <person name="Bonants P.J.M."/>
            <person name="Smith D.S."/>
            <person name="Levesque C.A."/>
            <person name="van der Lee T.A.J."/>
        </authorList>
    </citation>
    <scope>NUCLEOTIDE SEQUENCE [LARGE SCALE GENOMIC DNA]</scope>
    <source>
        <strain evidence="17 18">CBS 809.83</strain>
    </source>
</reference>
<organism evidence="17 18">
    <name type="scientific">Powellomyces hirtus</name>
    <dbReference type="NCBI Taxonomy" id="109895"/>
    <lineage>
        <taxon>Eukaryota</taxon>
        <taxon>Fungi</taxon>
        <taxon>Fungi incertae sedis</taxon>
        <taxon>Chytridiomycota</taxon>
        <taxon>Chytridiomycota incertae sedis</taxon>
        <taxon>Chytridiomycetes</taxon>
        <taxon>Spizellomycetales</taxon>
        <taxon>Powellomycetaceae</taxon>
        <taxon>Powellomyces</taxon>
    </lineage>
</organism>
<evidence type="ECO:0000256" key="5">
    <source>
        <dbReference type="ARBA" id="ARBA00013244"/>
    </source>
</evidence>
<keyword evidence="6 16" id="KW-0444">Lipid biosynthesis</keyword>
<evidence type="ECO:0000256" key="15">
    <source>
        <dbReference type="ARBA" id="ARBA00048109"/>
    </source>
</evidence>
<accession>A0A507ECH2</accession>
<protein>
    <recommendedName>
        <fullName evidence="5 16">Diacylglycerol O-acyltransferase</fullName>
        <ecNumber evidence="5 16">2.3.1.20</ecNumber>
    </recommendedName>
</protein>
<evidence type="ECO:0000256" key="2">
    <source>
        <dbReference type="ARBA" id="ARBA00004771"/>
    </source>
</evidence>
<keyword evidence="11 16" id="KW-1133">Transmembrane helix</keyword>
<proteinExistence type="inferred from homology"/>
<evidence type="ECO:0000256" key="1">
    <source>
        <dbReference type="ARBA" id="ARBA00004477"/>
    </source>
</evidence>
<name>A0A507ECH2_9FUNG</name>
<evidence type="ECO:0000256" key="7">
    <source>
        <dbReference type="ARBA" id="ARBA00022679"/>
    </source>
</evidence>
<evidence type="ECO:0000256" key="6">
    <source>
        <dbReference type="ARBA" id="ARBA00022516"/>
    </source>
</evidence>
<keyword evidence="14 16" id="KW-0012">Acyltransferase</keyword>
<dbReference type="GO" id="GO:0019432">
    <property type="term" value="P:triglyceride biosynthetic process"/>
    <property type="evidence" value="ECO:0007669"/>
    <property type="project" value="UniProtKB-UniRule"/>
</dbReference>
<evidence type="ECO:0000256" key="8">
    <source>
        <dbReference type="ARBA" id="ARBA00022692"/>
    </source>
</evidence>
<comment type="pathway">
    <text evidence="3">Lipid metabolism.</text>
</comment>
<comment type="similarity">
    <text evidence="4 16">Belongs to the diacylglycerol acyltransferase family.</text>
</comment>
<dbReference type="CDD" id="cd07987">
    <property type="entry name" value="LPLAT_MGAT-like"/>
    <property type="match status" value="1"/>
</dbReference>
<evidence type="ECO:0000256" key="12">
    <source>
        <dbReference type="ARBA" id="ARBA00023098"/>
    </source>
</evidence>
<comment type="caution">
    <text evidence="16">Lacks conserved residue(s) required for the propagation of feature annotation.</text>
</comment>
<comment type="caution">
    <text evidence="17">The sequence shown here is derived from an EMBL/GenBank/DDBJ whole genome shotgun (WGS) entry which is preliminary data.</text>
</comment>
<comment type="catalytic activity">
    <reaction evidence="15 16">
        <text>an acyl-CoA + a 1,2-diacyl-sn-glycerol = a triacyl-sn-glycerol + CoA</text>
        <dbReference type="Rhea" id="RHEA:10868"/>
        <dbReference type="ChEBI" id="CHEBI:17815"/>
        <dbReference type="ChEBI" id="CHEBI:57287"/>
        <dbReference type="ChEBI" id="CHEBI:58342"/>
        <dbReference type="ChEBI" id="CHEBI:64615"/>
        <dbReference type="EC" id="2.3.1.20"/>
    </reaction>
</comment>
<dbReference type="STRING" id="109895.A0A507ECH2"/>
<evidence type="ECO:0000256" key="16">
    <source>
        <dbReference type="RuleBase" id="RU367023"/>
    </source>
</evidence>
<dbReference type="Proteomes" id="UP000318582">
    <property type="component" value="Unassembled WGS sequence"/>
</dbReference>
<dbReference type="AlphaFoldDB" id="A0A507ECH2"/>
<evidence type="ECO:0000256" key="9">
    <source>
        <dbReference type="ARBA" id="ARBA00022798"/>
    </source>
</evidence>
<keyword evidence="13 16" id="KW-0472">Membrane</keyword>